<evidence type="ECO:0000313" key="3">
    <source>
        <dbReference type="EMBL" id="KAJ3569017.1"/>
    </source>
</evidence>
<reference evidence="3" key="1">
    <citation type="submission" date="2022-07" db="EMBL/GenBank/DDBJ databases">
        <title>Genome Sequence of Leucocoprinus birnbaumii.</title>
        <authorList>
            <person name="Buettner E."/>
        </authorList>
    </citation>
    <scope>NUCLEOTIDE SEQUENCE</scope>
    <source>
        <strain evidence="3">VT141</strain>
    </source>
</reference>
<dbReference type="AlphaFoldDB" id="A0AAD5YUP8"/>
<dbReference type="PANTHER" id="PTHR10039">
    <property type="entry name" value="AMELOGENIN"/>
    <property type="match status" value="1"/>
</dbReference>
<organism evidence="3 4">
    <name type="scientific">Leucocoprinus birnbaumii</name>
    <dbReference type="NCBI Taxonomy" id="56174"/>
    <lineage>
        <taxon>Eukaryota</taxon>
        <taxon>Fungi</taxon>
        <taxon>Dikarya</taxon>
        <taxon>Basidiomycota</taxon>
        <taxon>Agaricomycotina</taxon>
        <taxon>Agaricomycetes</taxon>
        <taxon>Agaricomycetidae</taxon>
        <taxon>Agaricales</taxon>
        <taxon>Agaricineae</taxon>
        <taxon>Agaricaceae</taxon>
        <taxon>Leucocoprinus</taxon>
    </lineage>
</organism>
<protein>
    <recommendedName>
        <fullName evidence="2">Nephrocystin 3-like N-terminal domain-containing protein</fullName>
    </recommendedName>
</protein>
<dbReference type="Gene3D" id="3.40.50.300">
    <property type="entry name" value="P-loop containing nucleotide triphosphate hydrolases"/>
    <property type="match status" value="1"/>
</dbReference>
<dbReference type="Pfam" id="PF24883">
    <property type="entry name" value="NPHP3_N"/>
    <property type="match status" value="1"/>
</dbReference>
<dbReference type="InterPro" id="IPR056884">
    <property type="entry name" value="NPHP3-like_N"/>
</dbReference>
<dbReference type="EMBL" id="JANIEX010000311">
    <property type="protein sequence ID" value="KAJ3569017.1"/>
    <property type="molecule type" value="Genomic_DNA"/>
</dbReference>
<keyword evidence="4" id="KW-1185">Reference proteome</keyword>
<dbReference type="Proteomes" id="UP001213000">
    <property type="component" value="Unassembled WGS sequence"/>
</dbReference>
<gene>
    <name evidence="3" type="ORF">NP233_g5325</name>
</gene>
<keyword evidence="1" id="KW-0677">Repeat</keyword>
<evidence type="ECO:0000256" key="1">
    <source>
        <dbReference type="ARBA" id="ARBA00022737"/>
    </source>
</evidence>
<name>A0AAD5YUP8_9AGAR</name>
<sequence>MAVASAPPVKVLENAQNVVLNNPIFVDSSSYMNIHDNHAKRDGLRDLLAHSMRGAFHDSSDRWPPPQCHYDSRQELRSKITAWGTGASVEIHEPVLWMYGPFGVGKSAIAQSSADALAERKKLIGSLFFSRSNGLNNPNHVFTSIAAQLALIFPPFANILDRKVRENPTLLTAARPIQFEELIVKPLHQLQSQLTSIEGSVVILDGLDEIDGVDAQCDIIRIVAKSVREQTTPFRWFIASRPEPHIQRAMQTVEFSSLLHHLEIPLSPIDDHEILAFFTQELDRIGNEHDLSSSWCGEAEIATLVKLAHGLWAYVAAVIRFIASSNSLGPIAQLRLVLSLAEGPGQKMRTNPLAAIDQFYDLIMRQIPSEVVLTARKLLLINEIYPLSNSFGRNNDPDDFALANALGLSRDEFHVACGFLQSVLHLQTIHRRLSGVLAGGGLVVRFYHASFMEYLSDSERSSEFCIYNSECFEELLREIIQRVHEVHSRGAATSRATREAPSSVIQPMVLVAALSEAQDVKPSFFTGPREKQGHLLDFPRQRDGVYIKVAPLICIERETEQYR</sequence>
<dbReference type="InterPro" id="IPR027417">
    <property type="entry name" value="P-loop_NTPase"/>
</dbReference>
<proteinExistence type="predicted"/>
<comment type="caution">
    <text evidence="3">The sequence shown here is derived from an EMBL/GenBank/DDBJ whole genome shotgun (WGS) entry which is preliminary data.</text>
</comment>
<evidence type="ECO:0000313" key="4">
    <source>
        <dbReference type="Proteomes" id="UP001213000"/>
    </source>
</evidence>
<dbReference type="SUPFAM" id="SSF52540">
    <property type="entry name" value="P-loop containing nucleoside triphosphate hydrolases"/>
    <property type="match status" value="1"/>
</dbReference>
<accession>A0AAD5YUP8</accession>
<feature type="domain" description="Nephrocystin 3-like N-terminal" evidence="2">
    <location>
        <begin position="81"/>
        <end position="241"/>
    </location>
</feature>
<evidence type="ECO:0000259" key="2">
    <source>
        <dbReference type="Pfam" id="PF24883"/>
    </source>
</evidence>